<dbReference type="Proteomes" id="UP000693892">
    <property type="component" value="Unassembled WGS sequence"/>
</dbReference>
<accession>A0A916NP26</accession>
<dbReference type="InterPro" id="IPR023796">
    <property type="entry name" value="Serpin_dom"/>
</dbReference>
<evidence type="ECO:0000256" key="2">
    <source>
        <dbReference type="SAM" id="SignalP"/>
    </source>
</evidence>
<dbReference type="InterPro" id="IPR023795">
    <property type="entry name" value="Serpin_CS"/>
</dbReference>
<dbReference type="PANTHER" id="PTHR11461">
    <property type="entry name" value="SERINE PROTEASE INHIBITOR, SERPIN"/>
    <property type="match status" value="1"/>
</dbReference>
<dbReference type="PANTHER" id="PTHR11461:SF211">
    <property type="entry name" value="GH10112P-RELATED"/>
    <property type="match status" value="1"/>
</dbReference>
<protein>
    <recommendedName>
        <fullName evidence="3">Serpin domain-containing protein</fullName>
    </recommendedName>
</protein>
<dbReference type="Pfam" id="PF00079">
    <property type="entry name" value="Serpin"/>
    <property type="match status" value="1"/>
</dbReference>
<dbReference type="PROSITE" id="PS51257">
    <property type="entry name" value="PROKAR_LIPOPROTEIN"/>
    <property type="match status" value="1"/>
</dbReference>
<comment type="similarity">
    <text evidence="1">Belongs to the serpin family.</text>
</comment>
<feature type="signal peptide" evidence="2">
    <location>
        <begin position="1"/>
        <end position="22"/>
    </location>
</feature>
<gene>
    <name evidence="4" type="ORF">LEUCIP111803_02023</name>
</gene>
<dbReference type="RefSeq" id="WP_218115959.1">
    <property type="nucleotide sequence ID" value="NZ_CAJVAP010000025.1"/>
</dbReference>
<feature type="domain" description="Serpin" evidence="3">
    <location>
        <begin position="63"/>
        <end position="435"/>
    </location>
</feature>
<keyword evidence="2" id="KW-0732">Signal</keyword>
<dbReference type="SMART" id="SM00093">
    <property type="entry name" value="SERPIN"/>
    <property type="match status" value="1"/>
</dbReference>
<dbReference type="GO" id="GO:0004867">
    <property type="term" value="F:serine-type endopeptidase inhibitor activity"/>
    <property type="evidence" value="ECO:0007669"/>
    <property type="project" value="InterPro"/>
</dbReference>
<comment type="caution">
    <text evidence="4">The sequence shown here is derived from an EMBL/GenBank/DDBJ whole genome shotgun (WGS) entry which is preliminary data.</text>
</comment>
<dbReference type="AlphaFoldDB" id="A0A916NP26"/>
<keyword evidence="5" id="KW-1185">Reference proteome</keyword>
<dbReference type="GO" id="GO:0005615">
    <property type="term" value="C:extracellular space"/>
    <property type="evidence" value="ECO:0007669"/>
    <property type="project" value="InterPro"/>
</dbReference>
<evidence type="ECO:0000256" key="1">
    <source>
        <dbReference type="RuleBase" id="RU000411"/>
    </source>
</evidence>
<feature type="chain" id="PRO_5036744585" description="Serpin domain-containing protein" evidence="2">
    <location>
        <begin position="23"/>
        <end position="438"/>
    </location>
</feature>
<name>A0A916NP26_9MICO</name>
<evidence type="ECO:0000259" key="3">
    <source>
        <dbReference type="SMART" id="SM00093"/>
    </source>
</evidence>
<organism evidence="4 5">
    <name type="scientific">Leucobacter soli</name>
    <dbReference type="NCBI Taxonomy" id="2812850"/>
    <lineage>
        <taxon>Bacteria</taxon>
        <taxon>Bacillati</taxon>
        <taxon>Actinomycetota</taxon>
        <taxon>Actinomycetes</taxon>
        <taxon>Micrococcales</taxon>
        <taxon>Microbacteriaceae</taxon>
        <taxon>Leucobacter</taxon>
    </lineage>
</organism>
<proteinExistence type="inferred from homology"/>
<reference evidence="4" key="1">
    <citation type="submission" date="2021-06" db="EMBL/GenBank/DDBJ databases">
        <authorList>
            <person name="Criscuolo A."/>
        </authorList>
    </citation>
    <scope>NUCLEOTIDE SEQUENCE</scope>
    <source>
        <strain evidence="4">CIP111803</strain>
    </source>
</reference>
<evidence type="ECO:0000313" key="5">
    <source>
        <dbReference type="Proteomes" id="UP000693892"/>
    </source>
</evidence>
<dbReference type="EMBL" id="CAJVAP010000025">
    <property type="protein sequence ID" value="CAG7616768.1"/>
    <property type="molecule type" value="Genomic_DNA"/>
</dbReference>
<sequence length="438" mass="45602">MKRTAGLIAALAVPLLALSACATPDTEPPATPDASGELRAQNVSMRTVALSEAEALDAAVAATGALGLLALEAAPHEGNVVVSPAGLATALAMLTEGAKGRSLEDLEAALGATGEDRRDAFAALQRSVRELEGDPAEAVGDELPERPILHLANNLVVNEGFEVRQSFVDALADGFDAGMQSADLSSDAGKKVLDAWVNEHTGGLVEESAIQPDPDLELVLQNAILFAAKWRTPFDGNRTMDLPFVLSDGSSVEVETMTMSPGEFAYAELDGGWIAVRLPYSEGAHADLLLPPRGTDPAAAIPGLLAQAAEKLGAAQPIRLALSLPTLDIPADEPLDLIESGIFERAGLGSTVCGNPGVDLSGIGDGPLCVGQAFQQAVLRVDEAGTVAAAVTELGVMKVSLTMVDETIAFDRPFLFTIVHDETGWPLFQAAIRDPRHE</sequence>
<evidence type="ECO:0000313" key="4">
    <source>
        <dbReference type="EMBL" id="CAG7616768.1"/>
    </source>
</evidence>
<dbReference type="PROSITE" id="PS00284">
    <property type="entry name" value="SERPIN"/>
    <property type="match status" value="1"/>
</dbReference>
<dbReference type="InterPro" id="IPR000215">
    <property type="entry name" value="Serpin_fam"/>
</dbReference>